<dbReference type="SUPFAM" id="SSF52172">
    <property type="entry name" value="CheY-like"/>
    <property type="match status" value="1"/>
</dbReference>
<evidence type="ECO:0000259" key="5">
    <source>
        <dbReference type="PROSITE" id="PS50109"/>
    </source>
</evidence>
<evidence type="ECO:0000259" key="6">
    <source>
        <dbReference type="PROSITE" id="PS50110"/>
    </source>
</evidence>
<dbReference type="EMBL" id="FNII01000001">
    <property type="protein sequence ID" value="SDM98181.1"/>
    <property type="molecule type" value="Genomic_DNA"/>
</dbReference>
<dbReference type="Proteomes" id="UP000199677">
    <property type="component" value="Unassembled WGS sequence"/>
</dbReference>
<keyword evidence="10" id="KW-1185">Reference proteome</keyword>
<dbReference type="PRINTS" id="PR00344">
    <property type="entry name" value="BCTRLSENSOR"/>
</dbReference>
<dbReference type="Pfam" id="PF00072">
    <property type="entry name" value="Response_reg"/>
    <property type="match status" value="1"/>
</dbReference>
<dbReference type="EC" id="2.7.13.3" evidence="2"/>
<name>A0A1G9XNW4_9GAMM</name>
<dbReference type="Pfam" id="PF02518">
    <property type="entry name" value="HATPase_c"/>
    <property type="match status" value="1"/>
</dbReference>
<evidence type="ECO:0000259" key="8">
    <source>
        <dbReference type="PROSITE" id="PS50113"/>
    </source>
</evidence>
<dbReference type="SMART" id="SM00086">
    <property type="entry name" value="PAC"/>
    <property type="match status" value="1"/>
</dbReference>
<evidence type="ECO:0000256" key="4">
    <source>
        <dbReference type="PROSITE-ProRule" id="PRU00169"/>
    </source>
</evidence>
<comment type="catalytic activity">
    <reaction evidence="1">
        <text>ATP + protein L-histidine = ADP + protein N-phospho-L-histidine.</text>
        <dbReference type="EC" id="2.7.13.3"/>
    </reaction>
</comment>
<dbReference type="SMART" id="SM00091">
    <property type="entry name" value="PAS"/>
    <property type="match status" value="3"/>
</dbReference>
<dbReference type="InterPro" id="IPR036890">
    <property type="entry name" value="HATPase_C_sf"/>
</dbReference>
<proteinExistence type="predicted"/>
<dbReference type="InterPro" id="IPR000700">
    <property type="entry name" value="PAS-assoc_C"/>
</dbReference>
<dbReference type="SUPFAM" id="SSF47384">
    <property type="entry name" value="Homodimeric domain of signal transducing histidine kinase"/>
    <property type="match status" value="1"/>
</dbReference>
<dbReference type="STRING" id="416873.SAMN04487951_101349"/>
<dbReference type="NCBIfam" id="TIGR00229">
    <property type="entry name" value="sensory_box"/>
    <property type="match status" value="2"/>
</dbReference>
<dbReference type="AlphaFoldDB" id="A0A1G9XNW4"/>
<organism evidence="9 10">
    <name type="scientific">Vreelandella arcis</name>
    <dbReference type="NCBI Taxonomy" id="416873"/>
    <lineage>
        <taxon>Bacteria</taxon>
        <taxon>Pseudomonadati</taxon>
        <taxon>Pseudomonadota</taxon>
        <taxon>Gammaproteobacteria</taxon>
        <taxon>Oceanospirillales</taxon>
        <taxon>Halomonadaceae</taxon>
        <taxon>Vreelandella</taxon>
    </lineage>
</organism>
<dbReference type="CDD" id="cd00082">
    <property type="entry name" value="HisKA"/>
    <property type="match status" value="1"/>
</dbReference>
<dbReference type="InterPro" id="IPR013656">
    <property type="entry name" value="PAS_4"/>
</dbReference>
<dbReference type="GO" id="GO:0000155">
    <property type="term" value="F:phosphorelay sensor kinase activity"/>
    <property type="evidence" value="ECO:0007669"/>
    <property type="project" value="InterPro"/>
</dbReference>
<dbReference type="Pfam" id="PF08447">
    <property type="entry name" value="PAS_3"/>
    <property type="match status" value="1"/>
</dbReference>
<dbReference type="SUPFAM" id="SSF55785">
    <property type="entry name" value="PYP-like sensor domain (PAS domain)"/>
    <property type="match status" value="3"/>
</dbReference>
<dbReference type="PROSITE" id="PS50110">
    <property type="entry name" value="RESPONSE_REGULATORY"/>
    <property type="match status" value="1"/>
</dbReference>
<dbReference type="Gene3D" id="1.10.287.130">
    <property type="match status" value="1"/>
</dbReference>
<dbReference type="Gene3D" id="3.30.450.20">
    <property type="entry name" value="PAS domain"/>
    <property type="match status" value="3"/>
</dbReference>
<dbReference type="Pfam" id="PF08448">
    <property type="entry name" value="PAS_4"/>
    <property type="match status" value="1"/>
</dbReference>
<protein>
    <recommendedName>
        <fullName evidence="2">histidine kinase</fullName>
        <ecNumber evidence="2">2.7.13.3</ecNumber>
    </recommendedName>
</protein>
<feature type="domain" description="Response regulatory" evidence="6">
    <location>
        <begin position="650"/>
        <end position="765"/>
    </location>
</feature>
<dbReference type="SUPFAM" id="SSF55874">
    <property type="entry name" value="ATPase domain of HSP90 chaperone/DNA topoisomerase II/histidine kinase"/>
    <property type="match status" value="1"/>
</dbReference>
<dbReference type="PROSITE" id="PS50113">
    <property type="entry name" value="PAC"/>
    <property type="match status" value="1"/>
</dbReference>
<dbReference type="InterPro" id="IPR004358">
    <property type="entry name" value="Sig_transdc_His_kin-like_C"/>
</dbReference>
<accession>A0A1G9XNW4</accession>
<feature type="domain" description="PAS" evidence="7">
    <location>
        <begin position="145"/>
        <end position="215"/>
    </location>
</feature>
<evidence type="ECO:0000256" key="2">
    <source>
        <dbReference type="ARBA" id="ARBA00012438"/>
    </source>
</evidence>
<dbReference type="Pfam" id="PF13426">
    <property type="entry name" value="PAS_9"/>
    <property type="match status" value="1"/>
</dbReference>
<dbReference type="PANTHER" id="PTHR43065:SF42">
    <property type="entry name" value="TWO-COMPONENT SENSOR PPRA"/>
    <property type="match status" value="1"/>
</dbReference>
<dbReference type="SMART" id="SM00388">
    <property type="entry name" value="HisKA"/>
    <property type="match status" value="1"/>
</dbReference>
<dbReference type="Gene3D" id="3.30.565.10">
    <property type="entry name" value="Histidine kinase-like ATPase, C-terminal domain"/>
    <property type="match status" value="1"/>
</dbReference>
<evidence type="ECO:0000313" key="9">
    <source>
        <dbReference type="EMBL" id="SDM98181.1"/>
    </source>
</evidence>
<feature type="domain" description="PAS" evidence="7">
    <location>
        <begin position="262"/>
        <end position="334"/>
    </location>
</feature>
<dbReference type="SMART" id="SM00448">
    <property type="entry name" value="REC"/>
    <property type="match status" value="1"/>
</dbReference>
<dbReference type="PROSITE" id="PS50112">
    <property type="entry name" value="PAS"/>
    <property type="match status" value="2"/>
</dbReference>
<dbReference type="PROSITE" id="PS50109">
    <property type="entry name" value="HIS_KIN"/>
    <property type="match status" value="1"/>
</dbReference>
<reference evidence="10" key="1">
    <citation type="submission" date="2016-10" db="EMBL/GenBank/DDBJ databases">
        <authorList>
            <person name="Varghese N."/>
            <person name="Submissions S."/>
        </authorList>
    </citation>
    <scope>NUCLEOTIDE SEQUENCE [LARGE SCALE GENOMIC DNA]</scope>
    <source>
        <strain evidence="10">CGMCC 1.6494</strain>
    </source>
</reference>
<dbReference type="OrthoDB" id="9772100at2"/>
<dbReference type="CDD" id="cd00130">
    <property type="entry name" value="PAS"/>
    <property type="match status" value="2"/>
</dbReference>
<feature type="domain" description="PAC" evidence="8">
    <location>
        <begin position="339"/>
        <end position="391"/>
    </location>
</feature>
<sequence>MRKDGLKDQEIEQLRKERDRYRNLFESAPGLYLVLSPEEFRIEGVSDAYLDATYTRREDIIGQKLFDVFPDDPKDASADGSLNLRASLHKVKMTFEPDAMPLQRYPILNPQTHQFEQRYWSPVNVPVFEGDALVLIIHRVEDASLSHRLFKTLESMTDAFYMLDQDANFTYVNRVAESVLQRSSAELMGKNVWEAFPEAKNTELYPHYTEAMKTGQSRHFEFYFPPLDHWFEINAYPSEGGLSVYFRTVTTRVRLEEQIREAEERFRLAVRATLDNIWDWDLVADRVRWNDGIEPVFGHAQAELESSSASWIRRIHPDDRDAVVSSIHKVIEDPAELFWEGEYRFLCDDGSFVIVDDRGFVIRDSSGSATRMVGGMNDLTEKRLADQKLSQAQRMESVGQLTGGMAHDFNNLLTVILGNGDLLVEELSSNPRLQPLAETICNAAQMGADLTQRLLAFSRRQMLDPEPTDVDGLIQSMIQLLARTLGDHIELTFKNSGHKRLAMVDPSQLENSLLNLCLNARDAMVNGGVLTIDSDVVDVDEIASESVDDLVPGSYIRVSVTDNGCGISTDNLSRVFDPFFTTKDRSKATGLGLSMVYGFARQSAGHVSIDSEPSIGTCVKLYLPVHWSSPQVSLKGHEHKIPSQYEAHKTILVVEDDELVRDQVRNQLTMSGYRVHSASTASEALTLIEEQPDIDLLFTDIMMPGMTGRELAEKVQEIRPRMPVLFTSGYAEELLTADYTGKPTFSLLSKPYRKAELLERISRAIHER</sequence>
<feature type="domain" description="Histidine kinase" evidence="5">
    <location>
        <begin position="404"/>
        <end position="627"/>
    </location>
</feature>
<keyword evidence="3 4" id="KW-0597">Phosphoprotein</keyword>
<evidence type="ECO:0000256" key="1">
    <source>
        <dbReference type="ARBA" id="ARBA00000085"/>
    </source>
</evidence>
<dbReference type="InterPro" id="IPR036097">
    <property type="entry name" value="HisK_dim/P_sf"/>
</dbReference>
<feature type="modified residue" description="4-aspartylphosphate" evidence="4">
    <location>
        <position position="700"/>
    </location>
</feature>
<dbReference type="InterPro" id="IPR003661">
    <property type="entry name" value="HisK_dim/P_dom"/>
</dbReference>
<evidence type="ECO:0000256" key="3">
    <source>
        <dbReference type="ARBA" id="ARBA00022553"/>
    </source>
</evidence>
<dbReference type="InterPro" id="IPR035965">
    <property type="entry name" value="PAS-like_dom_sf"/>
</dbReference>
<dbReference type="InterPro" id="IPR001610">
    <property type="entry name" value="PAC"/>
</dbReference>
<dbReference type="SMART" id="SM00387">
    <property type="entry name" value="HATPase_c"/>
    <property type="match status" value="1"/>
</dbReference>
<dbReference type="InterPro" id="IPR011006">
    <property type="entry name" value="CheY-like_superfamily"/>
</dbReference>
<evidence type="ECO:0000259" key="7">
    <source>
        <dbReference type="PROSITE" id="PS50112"/>
    </source>
</evidence>
<dbReference type="InterPro" id="IPR003594">
    <property type="entry name" value="HATPase_dom"/>
</dbReference>
<dbReference type="Gene3D" id="3.40.50.2300">
    <property type="match status" value="1"/>
</dbReference>
<dbReference type="RefSeq" id="WP_089701857.1">
    <property type="nucleotide sequence ID" value="NZ_FNII01000001.1"/>
</dbReference>
<dbReference type="InterPro" id="IPR000014">
    <property type="entry name" value="PAS"/>
</dbReference>
<gene>
    <name evidence="9" type="ORF">SAMN04487951_101349</name>
</gene>
<evidence type="ECO:0000313" key="10">
    <source>
        <dbReference type="Proteomes" id="UP000199677"/>
    </source>
</evidence>
<dbReference type="InterPro" id="IPR005467">
    <property type="entry name" value="His_kinase_dom"/>
</dbReference>
<dbReference type="InterPro" id="IPR013655">
    <property type="entry name" value="PAS_fold_3"/>
</dbReference>
<dbReference type="Pfam" id="PF00512">
    <property type="entry name" value="HisKA"/>
    <property type="match status" value="1"/>
</dbReference>
<dbReference type="InterPro" id="IPR001789">
    <property type="entry name" value="Sig_transdc_resp-reg_receiver"/>
</dbReference>
<dbReference type="PANTHER" id="PTHR43065">
    <property type="entry name" value="SENSOR HISTIDINE KINASE"/>
    <property type="match status" value="1"/>
</dbReference>